<feature type="compositionally biased region" description="Polar residues" evidence="1">
    <location>
        <begin position="9"/>
        <end position="19"/>
    </location>
</feature>
<feature type="region of interest" description="Disordered" evidence="1">
    <location>
        <begin position="176"/>
        <end position="239"/>
    </location>
</feature>
<feature type="compositionally biased region" description="Basic and acidic residues" evidence="1">
    <location>
        <begin position="20"/>
        <end position="39"/>
    </location>
</feature>
<dbReference type="EMBL" id="JACTNZ010000011">
    <property type="protein sequence ID" value="KAG5523893.1"/>
    <property type="molecule type" value="Genomic_DNA"/>
</dbReference>
<feature type="region of interest" description="Disordered" evidence="1">
    <location>
        <begin position="1"/>
        <end position="89"/>
    </location>
</feature>
<feature type="compositionally biased region" description="Basic and acidic residues" evidence="1">
    <location>
        <begin position="212"/>
        <end position="229"/>
    </location>
</feature>
<evidence type="ECO:0000313" key="2">
    <source>
        <dbReference type="EMBL" id="KAG5523893.1"/>
    </source>
</evidence>
<dbReference type="AlphaFoldDB" id="A0AAV6I5V3"/>
<organism evidence="2 3">
    <name type="scientific">Rhododendron griersonianum</name>
    <dbReference type="NCBI Taxonomy" id="479676"/>
    <lineage>
        <taxon>Eukaryota</taxon>
        <taxon>Viridiplantae</taxon>
        <taxon>Streptophyta</taxon>
        <taxon>Embryophyta</taxon>
        <taxon>Tracheophyta</taxon>
        <taxon>Spermatophyta</taxon>
        <taxon>Magnoliopsida</taxon>
        <taxon>eudicotyledons</taxon>
        <taxon>Gunneridae</taxon>
        <taxon>Pentapetalae</taxon>
        <taxon>asterids</taxon>
        <taxon>Ericales</taxon>
        <taxon>Ericaceae</taxon>
        <taxon>Ericoideae</taxon>
        <taxon>Rhodoreae</taxon>
        <taxon>Rhododendron</taxon>
    </lineage>
</organism>
<feature type="compositionally biased region" description="Polar residues" evidence="1">
    <location>
        <begin position="176"/>
        <end position="189"/>
    </location>
</feature>
<evidence type="ECO:0000313" key="3">
    <source>
        <dbReference type="Proteomes" id="UP000823749"/>
    </source>
</evidence>
<sequence length="239" mass="27869">MLRHMESWSLVQSNSQTHANKGEGREIASTSKDRSRPGKEPMGAEEAPKSWYEPVRRPNFEEEIPFVRQSREDNVPKTKGTFRGPHNDSLFEPIFDGQEGEIKSKNGYFMHDEYNYAQNYSYPGEGTCMKSFKQVPEIPRQADIPKVKRANYLIFKDLDRQRAYFFSKRMEQKALNQNNQGRPWMATNQNKEERPWLASKRNTPTSPAPPTSKREYPPQKRVNTEKEVEPQGVQEVLQE</sequence>
<protein>
    <submittedName>
        <fullName evidence="2">Uncharacterized protein</fullName>
    </submittedName>
</protein>
<dbReference type="Proteomes" id="UP000823749">
    <property type="component" value="Chromosome 11"/>
</dbReference>
<proteinExistence type="predicted"/>
<reference evidence="2" key="1">
    <citation type="submission" date="2020-08" db="EMBL/GenBank/DDBJ databases">
        <title>Plant Genome Project.</title>
        <authorList>
            <person name="Zhang R.-G."/>
        </authorList>
    </citation>
    <scope>NUCLEOTIDE SEQUENCE</scope>
    <source>
        <strain evidence="2">WSP0</strain>
        <tissue evidence="2">Leaf</tissue>
    </source>
</reference>
<keyword evidence="3" id="KW-1185">Reference proteome</keyword>
<evidence type="ECO:0000256" key="1">
    <source>
        <dbReference type="SAM" id="MobiDB-lite"/>
    </source>
</evidence>
<comment type="caution">
    <text evidence="2">The sequence shown here is derived from an EMBL/GenBank/DDBJ whole genome shotgun (WGS) entry which is preliminary data.</text>
</comment>
<name>A0AAV6I5V3_9ERIC</name>
<accession>A0AAV6I5V3</accession>
<gene>
    <name evidence="2" type="ORF">RHGRI_030778</name>
</gene>